<keyword evidence="5" id="KW-0136">Cellulose degradation</keyword>
<dbReference type="PROSITE" id="PS00653">
    <property type="entry name" value="GLYCOSYL_HYDROL_F1_2"/>
    <property type="match status" value="1"/>
</dbReference>
<comment type="caution">
    <text evidence="12">The sequence shown here is derived from an EMBL/GenBank/DDBJ whole genome shotgun (WGS) entry which is preliminary data.</text>
</comment>
<sequence length="455" mass="50586">MPPKKPETVAKALGLRPDFLWGVSTSAFQVEGATKEDGRGPSIWDTRCRLEGGVWGGVNADTACDHYHRWPEDIALMKEIGVSAYRFSLAWPRLLPRGRGAVNPAGLDFYDRLIDGLLEAGIQPWACLYHWDLPQALDDLGGWTNRDSAGWFADFAVLAAKRYGDRVKHWATFNEFSVFTLFGYAIDWAAPGVTDKSAHMRAVHHVNLAHGAGVDILRDHVPGASIGAIHNRQIVRPEGGLEENKAAAELLNAHWNLVFADPQHLGHYPAIVLDQMEPHVKAGDMAAICRPTDWIGLNHYGPIYAKVNPDLTWGYGWGEPPQSANHPEVGWPIFPEVFKEELLELTRRYKMPIYVTENGCGGGAGSDEPDETGEVKDTHRIAYFREYTKAMRDAVAEGADLRGYFVWSLLDCFEWGSGYGPRFGLLHVDFPTGKRTLKNSGKWYRGLITGQHGGE</sequence>
<keyword evidence="8" id="KW-0624">Polysaccharide degradation</keyword>
<feature type="binding site" evidence="10">
    <location>
        <position position="300"/>
    </location>
    <ligand>
        <name>substrate</name>
    </ligand>
</feature>
<dbReference type="PRINTS" id="PR00131">
    <property type="entry name" value="GLHYDRLASE1"/>
</dbReference>
<evidence type="ECO:0000256" key="2">
    <source>
        <dbReference type="ARBA" id="ARBA00010838"/>
    </source>
</evidence>
<feature type="binding site" evidence="10">
    <location>
        <position position="130"/>
    </location>
    <ligand>
        <name>substrate</name>
    </ligand>
</feature>
<dbReference type="Gene3D" id="3.20.20.80">
    <property type="entry name" value="Glycosidases"/>
    <property type="match status" value="1"/>
</dbReference>
<gene>
    <name evidence="12" type="ORF">A6A04_07585</name>
</gene>
<dbReference type="GO" id="GO:0005829">
    <property type="term" value="C:cytosol"/>
    <property type="evidence" value="ECO:0007669"/>
    <property type="project" value="TreeGrafter"/>
</dbReference>
<evidence type="ECO:0000313" key="13">
    <source>
        <dbReference type="Proteomes" id="UP000078428"/>
    </source>
</evidence>
<dbReference type="PANTHER" id="PTHR10353:SF36">
    <property type="entry name" value="LP05116P"/>
    <property type="match status" value="1"/>
</dbReference>
<evidence type="ECO:0000256" key="5">
    <source>
        <dbReference type="ARBA" id="ARBA00023001"/>
    </source>
</evidence>
<comment type="catalytic activity">
    <reaction evidence="1 11">
        <text>Hydrolysis of terminal, non-reducing beta-D-glucosyl residues with release of beta-D-glucose.</text>
        <dbReference type="EC" id="3.2.1.21"/>
    </reaction>
</comment>
<dbReference type="InterPro" id="IPR017736">
    <property type="entry name" value="Glyco_hydro_1_beta-glucosidase"/>
</dbReference>
<dbReference type="InterPro" id="IPR001360">
    <property type="entry name" value="Glyco_hydro_1"/>
</dbReference>
<feature type="binding site" evidence="10">
    <location>
        <position position="174"/>
    </location>
    <ligand>
        <name>substrate</name>
    </ligand>
</feature>
<dbReference type="Pfam" id="PF00232">
    <property type="entry name" value="Glyco_hydro_1"/>
    <property type="match status" value="1"/>
</dbReference>
<feature type="binding site" evidence="10">
    <location>
        <begin position="414"/>
        <end position="415"/>
    </location>
    <ligand>
        <name>substrate</name>
    </ligand>
</feature>
<evidence type="ECO:0000256" key="11">
    <source>
        <dbReference type="RuleBase" id="RU361175"/>
    </source>
</evidence>
<reference evidence="12 13" key="1">
    <citation type="submission" date="2016-04" db="EMBL/GenBank/DDBJ databases">
        <title>Draft genome sequence of freshwater magnetotactic bacteria Magnetospirillum marisnigri SP-1 and Magnetospirillum moscoviense BB-1.</title>
        <authorList>
            <person name="Koziaeva V."/>
            <person name="Dziuba M.V."/>
            <person name="Ivanov T.M."/>
            <person name="Kuznetsov B."/>
            <person name="Grouzdev D.S."/>
        </authorList>
    </citation>
    <scope>NUCLEOTIDE SEQUENCE [LARGE SCALE GENOMIC DNA]</scope>
    <source>
        <strain evidence="12 13">SP-1</strain>
    </source>
</reference>
<evidence type="ECO:0000256" key="1">
    <source>
        <dbReference type="ARBA" id="ARBA00000448"/>
    </source>
</evidence>
<evidence type="ECO:0000313" key="12">
    <source>
        <dbReference type="EMBL" id="OAN44681.1"/>
    </source>
</evidence>
<evidence type="ECO:0000256" key="10">
    <source>
        <dbReference type="PIRSR" id="PIRSR617736-2"/>
    </source>
</evidence>
<organism evidence="12 13">
    <name type="scientific">Paramagnetospirillum marisnigri</name>
    <dbReference type="NCBI Taxonomy" id="1285242"/>
    <lineage>
        <taxon>Bacteria</taxon>
        <taxon>Pseudomonadati</taxon>
        <taxon>Pseudomonadota</taxon>
        <taxon>Alphaproteobacteria</taxon>
        <taxon>Rhodospirillales</taxon>
        <taxon>Magnetospirillaceae</taxon>
        <taxon>Paramagnetospirillum</taxon>
    </lineage>
</organism>
<keyword evidence="4 11" id="KW-0378">Hydrolase</keyword>
<dbReference type="EC" id="3.2.1.21" evidence="3 11"/>
<dbReference type="EMBL" id="LWQT01000109">
    <property type="protein sequence ID" value="OAN44681.1"/>
    <property type="molecule type" value="Genomic_DNA"/>
</dbReference>
<dbReference type="Proteomes" id="UP000078428">
    <property type="component" value="Unassembled WGS sequence"/>
</dbReference>
<dbReference type="STRING" id="1285242.A6A04_07585"/>
<dbReference type="FunFam" id="3.20.20.80:FF:000004">
    <property type="entry name" value="Beta-glucosidase 6-phospho-beta-glucosidase"/>
    <property type="match status" value="1"/>
</dbReference>
<keyword evidence="6" id="KW-0119">Carbohydrate metabolism</keyword>
<evidence type="ECO:0000256" key="4">
    <source>
        <dbReference type="ARBA" id="ARBA00022801"/>
    </source>
</evidence>
<dbReference type="SUPFAM" id="SSF51445">
    <property type="entry name" value="(Trans)glycosidases"/>
    <property type="match status" value="1"/>
</dbReference>
<dbReference type="AlphaFoldDB" id="A0A178M7C7"/>
<protein>
    <recommendedName>
        <fullName evidence="3 11">Beta-glucosidase</fullName>
        <ecNumber evidence="3 11">3.2.1.21</ecNumber>
    </recommendedName>
</protein>
<evidence type="ECO:0000256" key="7">
    <source>
        <dbReference type="ARBA" id="ARBA00023295"/>
    </source>
</evidence>
<dbReference type="OrthoDB" id="9765195at2"/>
<dbReference type="NCBIfam" id="TIGR03356">
    <property type="entry name" value="BGL"/>
    <property type="match status" value="1"/>
</dbReference>
<evidence type="ECO:0000256" key="6">
    <source>
        <dbReference type="ARBA" id="ARBA00023277"/>
    </source>
</evidence>
<comment type="similarity">
    <text evidence="2 11">Belongs to the glycosyl hydrolase 1 family.</text>
</comment>
<proteinExistence type="inferred from homology"/>
<evidence type="ECO:0000256" key="9">
    <source>
        <dbReference type="PIRSR" id="PIRSR617736-1"/>
    </source>
</evidence>
<feature type="active site" description="Proton donor" evidence="9">
    <location>
        <position position="175"/>
    </location>
</feature>
<evidence type="ECO:0000256" key="8">
    <source>
        <dbReference type="ARBA" id="ARBA00023326"/>
    </source>
</evidence>
<dbReference type="GO" id="GO:0030245">
    <property type="term" value="P:cellulose catabolic process"/>
    <property type="evidence" value="ECO:0007669"/>
    <property type="project" value="UniProtKB-KW"/>
</dbReference>
<dbReference type="GO" id="GO:0008422">
    <property type="term" value="F:beta-glucosidase activity"/>
    <property type="evidence" value="ECO:0007669"/>
    <property type="project" value="UniProtKB-EC"/>
</dbReference>
<feature type="active site" description="Nucleophile" evidence="9">
    <location>
        <position position="357"/>
    </location>
</feature>
<feature type="binding site" evidence="10">
    <location>
        <position position="407"/>
    </location>
    <ligand>
        <name>substrate</name>
    </ligand>
</feature>
<dbReference type="InterPro" id="IPR033132">
    <property type="entry name" value="GH_1_N_CS"/>
</dbReference>
<feature type="binding site" evidence="10">
    <location>
        <position position="29"/>
    </location>
    <ligand>
        <name>substrate</name>
    </ligand>
</feature>
<dbReference type="PANTHER" id="PTHR10353">
    <property type="entry name" value="GLYCOSYL HYDROLASE"/>
    <property type="match status" value="1"/>
</dbReference>
<name>A0A178M7C7_9PROT</name>
<keyword evidence="7 11" id="KW-0326">Glycosidase</keyword>
<keyword evidence="13" id="KW-1185">Reference proteome</keyword>
<dbReference type="InterPro" id="IPR017853">
    <property type="entry name" value="GH"/>
</dbReference>
<evidence type="ECO:0000256" key="3">
    <source>
        <dbReference type="ARBA" id="ARBA00012744"/>
    </source>
</evidence>
<dbReference type="RefSeq" id="WP_068495520.1">
    <property type="nucleotide sequence ID" value="NZ_LWQT01000109.1"/>
</dbReference>
<accession>A0A178M7C7</accession>